<evidence type="ECO:0000256" key="1">
    <source>
        <dbReference type="PROSITE-ProRule" id="PRU00339"/>
    </source>
</evidence>
<evidence type="ECO:0000313" key="3">
    <source>
        <dbReference type="EMBL" id="NEM96697.1"/>
    </source>
</evidence>
<feature type="repeat" description="TPR" evidence="1">
    <location>
        <begin position="87"/>
        <end position="120"/>
    </location>
</feature>
<proteinExistence type="predicted"/>
<dbReference type="RefSeq" id="WP_163912309.1">
    <property type="nucleotide sequence ID" value="NZ_JAAGWD010000001.1"/>
</dbReference>
<dbReference type="Gene3D" id="1.25.40.10">
    <property type="entry name" value="Tetratricopeptide repeat domain"/>
    <property type="match status" value="2"/>
</dbReference>
<dbReference type="EMBL" id="JAAGWD010000001">
    <property type="protein sequence ID" value="NEM96697.1"/>
    <property type="molecule type" value="Genomic_DNA"/>
</dbReference>
<feature type="signal peptide" evidence="2">
    <location>
        <begin position="1"/>
        <end position="19"/>
    </location>
</feature>
<dbReference type="InterPro" id="IPR019734">
    <property type="entry name" value="TPR_rpt"/>
</dbReference>
<dbReference type="AlphaFoldDB" id="A0A6B3LSZ1"/>
<dbReference type="Proteomes" id="UP000474777">
    <property type="component" value="Unassembled WGS sequence"/>
</dbReference>
<gene>
    <name evidence="3" type="ORF">GXP69_03230</name>
</gene>
<organism evidence="3 4">
    <name type="scientific">Pontibacter burrus</name>
    <dbReference type="NCBI Taxonomy" id="2704466"/>
    <lineage>
        <taxon>Bacteria</taxon>
        <taxon>Pseudomonadati</taxon>
        <taxon>Bacteroidota</taxon>
        <taxon>Cytophagia</taxon>
        <taxon>Cytophagales</taxon>
        <taxon>Hymenobacteraceae</taxon>
        <taxon>Pontibacter</taxon>
    </lineage>
</organism>
<evidence type="ECO:0000313" key="4">
    <source>
        <dbReference type="Proteomes" id="UP000474777"/>
    </source>
</evidence>
<feature type="chain" id="PRO_5025570985" evidence="2">
    <location>
        <begin position="20"/>
        <end position="378"/>
    </location>
</feature>
<protein>
    <submittedName>
        <fullName evidence="3">Tetratricopeptide repeat protein</fullName>
    </submittedName>
</protein>
<name>A0A6B3LSZ1_9BACT</name>
<dbReference type="PANTHER" id="PTHR12558">
    <property type="entry name" value="CELL DIVISION CYCLE 16,23,27"/>
    <property type="match status" value="1"/>
</dbReference>
<feature type="repeat" description="TPR" evidence="1">
    <location>
        <begin position="193"/>
        <end position="226"/>
    </location>
</feature>
<dbReference type="SMART" id="SM00028">
    <property type="entry name" value="TPR"/>
    <property type="match status" value="4"/>
</dbReference>
<keyword evidence="2" id="KW-0732">Signal</keyword>
<keyword evidence="4" id="KW-1185">Reference proteome</keyword>
<comment type="caution">
    <text evidence="3">The sequence shown here is derived from an EMBL/GenBank/DDBJ whole genome shotgun (WGS) entry which is preliminary data.</text>
</comment>
<evidence type="ECO:0000256" key="2">
    <source>
        <dbReference type="SAM" id="SignalP"/>
    </source>
</evidence>
<dbReference type="PANTHER" id="PTHR12558:SF13">
    <property type="entry name" value="CELL DIVISION CYCLE PROTEIN 27 HOMOLOG"/>
    <property type="match status" value="1"/>
</dbReference>
<dbReference type="Pfam" id="PF13414">
    <property type="entry name" value="TPR_11"/>
    <property type="match status" value="1"/>
</dbReference>
<accession>A0A6B3LSZ1</accession>
<dbReference type="PROSITE" id="PS50005">
    <property type="entry name" value="TPR"/>
    <property type="match status" value="2"/>
</dbReference>
<dbReference type="SUPFAM" id="SSF48452">
    <property type="entry name" value="TPR-like"/>
    <property type="match status" value="2"/>
</dbReference>
<dbReference type="Pfam" id="PF13181">
    <property type="entry name" value="TPR_8"/>
    <property type="match status" value="1"/>
</dbReference>
<keyword evidence="1" id="KW-0802">TPR repeat</keyword>
<reference evidence="3 4" key="1">
    <citation type="submission" date="2020-02" db="EMBL/GenBank/DDBJ databases">
        <authorList>
            <person name="Kim M.K."/>
        </authorList>
    </citation>
    <scope>NUCLEOTIDE SEQUENCE [LARGE SCALE GENOMIC DNA]</scope>
    <source>
        <strain evidence="3 4">BT327</strain>
    </source>
</reference>
<dbReference type="InterPro" id="IPR011990">
    <property type="entry name" value="TPR-like_helical_dom_sf"/>
</dbReference>
<sequence length="378" mass="43457">MKATLLLNLLLCLSFIAFAQDDKITAEIKDLYQEEQFDKIISKYGGKATAYPAKAVYYIGMAYYMKEDDQNCLKMMELSISKDSGNAFPYFIKGKTLQYLDQHYKAIESINQAIKLSPDNAEFHSALGDSYNELNEPGKALQAYSISVSKNDVPDRAFVMIPQMYNAMGDKAKALATFYTAKEKIAKESSSYITVLFNIGLYEYLDGNYDRAEQAYNELLSLAANDYHTYAKLIQVYYARKEYVKATPLRDKLYDAYNKGLLKDNLEDMFCFDQFIWNGKRIQIFERFDEPEGKIYYKHIFYVVNENGDIEYSIQTENSPVSMEQGGPKYLIGMRKGNSHYTYNVGVEQNFNYEKLKNQVIDILDDKIKPTASTHPGK</sequence>